<keyword evidence="1" id="KW-0479">Metal-binding</keyword>
<dbReference type="PANTHER" id="PTHR31635">
    <property type="entry name" value="REVERSE TRANSCRIPTASE DOMAIN-CONTAINING PROTEIN-RELATED"/>
    <property type="match status" value="1"/>
</dbReference>
<dbReference type="InterPro" id="IPR002156">
    <property type="entry name" value="RNaseH_domain"/>
</dbReference>
<dbReference type="PROSITE" id="PS50158">
    <property type="entry name" value="ZF_CCHC"/>
    <property type="match status" value="1"/>
</dbReference>
<dbReference type="CDD" id="cd01650">
    <property type="entry name" value="RT_nLTR_like"/>
    <property type="match status" value="1"/>
</dbReference>
<evidence type="ECO:0000313" key="4">
    <source>
        <dbReference type="Proteomes" id="UP001327560"/>
    </source>
</evidence>
<keyword evidence="1" id="KW-0862">Zinc</keyword>
<organism evidence="3 4">
    <name type="scientific">Canna indica</name>
    <name type="common">Indian-shot</name>
    <dbReference type="NCBI Taxonomy" id="4628"/>
    <lineage>
        <taxon>Eukaryota</taxon>
        <taxon>Viridiplantae</taxon>
        <taxon>Streptophyta</taxon>
        <taxon>Embryophyta</taxon>
        <taxon>Tracheophyta</taxon>
        <taxon>Spermatophyta</taxon>
        <taxon>Magnoliopsida</taxon>
        <taxon>Liliopsida</taxon>
        <taxon>Zingiberales</taxon>
        <taxon>Cannaceae</taxon>
        <taxon>Canna</taxon>
    </lineage>
</organism>
<proteinExistence type="predicted"/>
<dbReference type="InterPro" id="IPR001878">
    <property type="entry name" value="Znf_CCHC"/>
</dbReference>
<evidence type="ECO:0000259" key="2">
    <source>
        <dbReference type="PROSITE" id="PS50158"/>
    </source>
</evidence>
<feature type="domain" description="CCHC-type" evidence="2">
    <location>
        <begin position="62"/>
        <end position="75"/>
    </location>
</feature>
<keyword evidence="1" id="KW-0863">Zinc-finger</keyword>
<dbReference type="InterPro" id="IPR036397">
    <property type="entry name" value="RNaseH_sf"/>
</dbReference>
<dbReference type="GO" id="GO:0008270">
    <property type="term" value="F:zinc ion binding"/>
    <property type="evidence" value="ECO:0007669"/>
    <property type="project" value="UniProtKB-KW"/>
</dbReference>
<dbReference type="AlphaFoldDB" id="A0AAQ3Q9Z5"/>
<reference evidence="3 4" key="1">
    <citation type="submission" date="2023-10" db="EMBL/GenBank/DDBJ databases">
        <title>Chromosome-scale genome assembly provides insights into flower coloration mechanisms of Canna indica.</title>
        <authorList>
            <person name="Li C."/>
        </authorList>
    </citation>
    <scope>NUCLEOTIDE SEQUENCE [LARGE SCALE GENOMIC DNA]</scope>
    <source>
        <tissue evidence="3">Flower</tissue>
    </source>
</reference>
<dbReference type="InterPro" id="IPR036691">
    <property type="entry name" value="Endo/exonu/phosph_ase_sf"/>
</dbReference>
<dbReference type="PANTHER" id="PTHR31635:SF196">
    <property type="entry name" value="REVERSE TRANSCRIPTASE DOMAIN-CONTAINING PROTEIN-RELATED"/>
    <property type="match status" value="1"/>
</dbReference>
<dbReference type="SUPFAM" id="SSF53098">
    <property type="entry name" value="Ribonuclease H-like"/>
    <property type="match status" value="1"/>
</dbReference>
<dbReference type="Pfam" id="PF00078">
    <property type="entry name" value="RVT_1"/>
    <property type="match status" value="1"/>
</dbReference>
<dbReference type="Pfam" id="PF13456">
    <property type="entry name" value="RVT_3"/>
    <property type="match status" value="1"/>
</dbReference>
<dbReference type="Gene3D" id="3.30.420.10">
    <property type="entry name" value="Ribonuclease H-like superfamily/Ribonuclease H"/>
    <property type="match status" value="1"/>
</dbReference>
<dbReference type="InterPro" id="IPR012337">
    <property type="entry name" value="RNaseH-like_sf"/>
</dbReference>
<dbReference type="SUPFAM" id="SSF56219">
    <property type="entry name" value="DNase I-like"/>
    <property type="match status" value="1"/>
</dbReference>
<keyword evidence="4" id="KW-1185">Reference proteome</keyword>
<dbReference type="CDD" id="cd06222">
    <property type="entry name" value="RNase_H_like"/>
    <property type="match status" value="1"/>
</dbReference>
<dbReference type="GO" id="GO:0004523">
    <property type="term" value="F:RNA-DNA hybrid ribonuclease activity"/>
    <property type="evidence" value="ECO:0007669"/>
    <property type="project" value="InterPro"/>
</dbReference>
<evidence type="ECO:0000256" key="1">
    <source>
        <dbReference type="PROSITE-ProRule" id="PRU00047"/>
    </source>
</evidence>
<gene>
    <name evidence="3" type="ORF">Cni_G10034</name>
</gene>
<dbReference type="Proteomes" id="UP001327560">
    <property type="component" value="Chromosome 3"/>
</dbReference>
<protein>
    <recommendedName>
        <fullName evidence="2">CCHC-type domain-containing protein</fullName>
    </recommendedName>
</protein>
<evidence type="ECO:0000313" key="3">
    <source>
        <dbReference type="EMBL" id="WOL01318.1"/>
    </source>
</evidence>
<dbReference type="Gene3D" id="3.60.10.10">
    <property type="entry name" value="Endonuclease/exonuclease/phosphatase"/>
    <property type="match status" value="1"/>
</dbReference>
<accession>A0AAQ3Q9Z5</accession>
<dbReference type="EMBL" id="CP136892">
    <property type="protein sequence ID" value="WOL01318.1"/>
    <property type="molecule type" value="Genomic_DNA"/>
</dbReference>
<dbReference type="SMART" id="SM00343">
    <property type="entry name" value="ZnF_C2HC"/>
    <property type="match status" value="1"/>
</dbReference>
<dbReference type="GO" id="GO:0003676">
    <property type="term" value="F:nucleic acid binding"/>
    <property type="evidence" value="ECO:0007669"/>
    <property type="project" value="InterPro"/>
</dbReference>
<dbReference type="InterPro" id="IPR000477">
    <property type="entry name" value="RT_dom"/>
</dbReference>
<sequence length="1221" mass="139522">MASYLGQPVRIDEVTLKGQRAKFARVCILWDLSKVVPNGFWVNYAGSRFWQAVAFENIPKLCFYCGKIGHTSEQCIKVPTSTNETITLEGKKAIGPSLDNEQVMNQRKKIMGKKKVEIEVKTSNGFDKLCLQHEDRMEISDLEKAIDSVGLLHSSEPASTPMNLNPFKNKGKRIMDSGFPSDLDMSEFNSNNKAPVNVPINTKKNVDEFHKKFIDTFSIAVSKIITEEDPENRGLDNTLIGTSPIKGTFVPGNGRADGIIFAWKNDDFDVKSIYSCSQAMHLSVCKKGCRPWVFSGIYASNNIKKKKFLWDLLSNLDLNNTPWLIVGDLNCIDNPDDKLGSNPFIFGSSSRSFRNLCSEAGLTDLKFQVKFKRRKNYILEIEVDGTSISQPKDIVDAFANWYKMLWEEEDTPNSDWHHFKNLNWRKIPNNRKIGLTRSFSMQEIKDAVNTLGRGKAPGPDGFILEFYISYWDIIKGPLLNALNEFHCKATISDAWGQTNLVFIPKKDNTKLITDCRPIDLCNVSYKILSKILVNRIKPFIRLLISEEQVDFVEKRKLHDNILLVFEIVSIISNSKRKKLFFILKLDLEKAFDRELLSLLIKDSEKKDDILITIKCCKSSCYQLQAILDTYCNGTNQKVNKSKSEIFSPGSCQASMKAEICKIFGIKEGTLPMKYLGAFIDKKRLSVTQQNLLIDKGMSIIENWANKSISQAGKITLMNSVMNSIPIHTLATTSINDKVLDKYTSMSRNFLWSNSNKKKGIHLVSWKRITLSKLNGGLRVKELSTKKSLWSKLLSAKYANLHPWKGVSIRNKSWTFKSIHSSIKKLRLSLMKKIGDGFDTDIINDPWIDSIPLAWWPTFFDIQMIQNIPHVSDLIQKKEWNIGLIFDIFGEPLKERILSIYLPLHNATDKWIWAGNEKGFLSSKIAYNFLKENENFISEQTHDGRRLWSAKVTPKAKIFAWKLLLGRLPTSCYLSKFTNIEKTWFENNREAGFGFCFMDKDNKIIAKGSSSGFTASPLIAEAWAIWISILYAKLLGIKHIKILSDCLRLINILNGIYKPPWFLKDLISDTLLMAEGLNVLGWIHTTRTLNKQAHNLANQAKLKGPIVNIFESMLYVWQQRNEDLTERNYPRNDECNNLLSIQYSDLLHTVQNIHGLPDDNVQCRNNLESVFARSNAVLEGICNDSEDFVNFDSMIINRGRYRLQVECENMSQNSILLIHFFY</sequence>
<dbReference type="InterPro" id="IPR044730">
    <property type="entry name" value="RNase_H-like_dom_plant"/>
</dbReference>
<name>A0AAQ3Q9Z5_9LILI</name>